<protein>
    <recommendedName>
        <fullName evidence="3">ABC transporter domain-containing protein</fullName>
    </recommendedName>
</protein>
<dbReference type="SUPFAM" id="SSF52540">
    <property type="entry name" value="P-loop containing nucleoside triphosphate hydrolases"/>
    <property type="match status" value="1"/>
</dbReference>
<reference evidence="4 5" key="1">
    <citation type="journal article" date="2023" name="Hortic Res">
        <title>The complete reference genome for grapevine (Vitis vinifera L.) genetics and breeding.</title>
        <authorList>
            <person name="Shi X."/>
            <person name="Cao S."/>
            <person name="Wang X."/>
            <person name="Huang S."/>
            <person name="Wang Y."/>
            <person name="Liu Z."/>
            <person name="Liu W."/>
            <person name="Leng X."/>
            <person name="Peng Y."/>
            <person name="Wang N."/>
            <person name="Wang Y."/>
            <person name="Ma Z."/>
            <person name="Xu X."/>
            <person name="Zhang F."/>
            <person name="Xue H."/>
            <person name="Zhong H."/>
            <person name="Wang Y."/>
            <person name="Zhang K."/>
            <person name="Velt A."/>
            <person name="Avia K."/>
            <person name="Holtgrawe D."/>
            <person name="Grimplet J."/>
            <person name="Matus J.T."/>
            <person name="Ware D."/>
            <person name="Wu X."/>
            <person name="Wang H."/>
            <person name="Liu C."/>
            <person name="Fang Y."/>
            <person name="Rustenholz C."/>
            <person name="Cheng Z."/>
            <person name="Xiao H."/>
            <person name="Zhou Y."/>
        </authorList>
    </citation>
    <scope>NUCLEOTIDE SEQUENCE [LARGE SCALE GENOMIC DNA]</scope>
    <source>
        <strain evidence="5">cv. Pinot noir / PN40024</strain>
        <tissue evidence="4">Leaf</tissue>
    </source>
</reference>
<organism evidence="4 5">
    <name type="scientific">Vitis vinifera</name>
    <name type="common">Grape</name>
    <dbReference type="NCBI Taxonomy" id="29760"/>
    <lineage>
        <taxon>Eukaryota</taxon>
        <taxon>Viridiplantae</taxon>
        <taxon>Streptophyta</taxon>
        <taxon>Embryophyta</taxon>
        <taxon>Tracheophyta</taxon>
        <taxon>Spermatophyta</taxon>
        <taxon>Magnoliopsida</taxon>
        <taxon>eudicotyledons</taxon>
        <taxon>Gunneridae</taxon>
        <taxon>Pentapetalae</taxon>
        <taxon>rosids</taxon>
        <taxon>Vitales</taxon>
        <taxon>Vitaceae</taxon>
        <taxon>Viteae</taxon>
        <taxon>Vitis</taxon>
    </lineage>
</organism>
<sequence>MKAAMIRAPTFLLRIHASLHWSDLFPANPCKTHVKPWFPPPIGLNGVFLTWKDLWVTVSDGESGHRAILQGLAGYAQPGEALAIMGPSGCGKSTLLDALAGRLASNTRQSGEILVNGSKQRLAFGTSAYVTQDDTLMTTLTVRKAVYHSAQLQLPDSMSRSEKKERAEMTIREMGLQDAMNTRIGG</sequence>
<keyword evidence="5" id="KW-1185">Reference proteome</keyword>
<dbReference type="InterPro" id="IPR052215">
    <property type="entry name" value="Plant_ABCG"/>
</dbReference>
<dbReference type="Proteomes" id="UP001227230">
    <property type="component" value="Chromosome 6"/>
</dbReference>
<proteinExistence type="inferred from homology"/>
<name>A0ABY9C3Y1_VITVI</name>
<evidence type="ECO:0000256" key="2">
    <source>
        <dbReference type="ARBA" id="ARBA00022448"/>
    </source>
</evidence>
<dbReference type="PANTHER" id="PTHR48042">
    <property type="entry name" value="ABC TRANSPORTER G FAMILY MEMBER 11"/>
    <property type="match status" value="1"/>
</dbReference>
<evidence type="ECO:0000313" key="5">
    <source>
        <dbReference type="Proteomes" id="UP001227230"/>
    </source>
</evidence>
<evidence type="ECO:0000256" key="1">
    <source>
        <dbReference type="ARBA" id="ARBA00005814"/>
    </source>
</evidence>
<accession>A0ABY9C3Y1</accession>
<dbReference type="PANTHER" id="PTHR48042:SF19">
    <property type="entry name" value="OS09G0472100 PROTEIN"/>
    <property type="match status" value="1"/>
</dbReference>
<dbReference type="Pfam" id="PF00005">
    <property type="entry name" value="ABC_tran"/>
    <property type="match status" value="1"/>
</dbReference>
<keyword evidence="2" id="KW-0813">Transport</keyword>
<gene>
    <name evidence="4" type="ORF">VitviT2T_008619</name>
</gene>
<evidence type="ECO:0000313" key="4">
    <source>
        <dbReference type="EMBL" id="WJZ89396.1"/>
    </source>
</evidence>
<feature type="domain" description="ABC transporter" evidence="3">
    <location>
        <begin position="70"/>
        <end position="184"/>
    </location>
</feature>
<dbReference type="InterPro" id="IPR003439">
    <property type="entry name" value="ABC_transporter-like_ATP-bd"/>
</dbReference>
<dbReference type="Gene3D" id="3.40.50.300">
    <property type="entry name" value="P-loop containing nucleotide triphosphate hydrolases"/>
    <property type="match status" value="1"/>
</dbReference>
<comment type="similarity">
    <text evidence="1">Belongs to the ABC transporter superfamily. ABCG family. Eye pigment precursor importer (TC 3.A.1.204) subfamily.</text>
</comment>
<dbReference type="EMBL" id="CP126653">
    <property type="protein sequence ID" value="WJZ89396.1"/>
    <property type="molecule type" value="Genomic_DNA"/>
</dbReference>
<evidence type="ECO:0000259" key="3">
    <source>
        <dbReference type="Pfam" id="PF00005"/>
    </source>
</evidence>
<dbReference type="InterPro" id="IPR027417">
    <property type="entry name" value="P-loop_NTPase"/>
</dbReference>